<dbReference type="Proteomes" id="UP000039046">
    <property type="component" value="Unassembled WGS sequence"/>
</dbReference>
<name>A0A0A1SN68_9HYPO</name>
<reference evidence="1 2" key="1">
    <citation type="journal article" date="2015" name="Genome Announc.">
        <title>Draft Genome Sequence and Gene Annotation of the Entomopathogenic Fungus Verticillium hemipterigenum.</title>
        <authorList>
            <person name="Horn F."/>
            <person name="Habel A."/>
            <person name="Scharf D.H."/>
            <person name="Dworschak J."/>
            <person name="Brakhage A.A."/>
            <person name="Guthke R."/>
            <person name="Hertweck C."/>
            <person name="Linde J."/>
        </authorList>
    </citation>
    <scope>NUCLEOTIDE SEQUENCE [LARGE SCALE GENOMIC DNA]</scope>
</reference>
<accession>A0A0A1SN68</accession>
<dbReference type="AlphaFoldDB" id="A0A0A1SN68"/>
<dbReference type="PANTHER" id="PTHR42037:SF1">
    <property type="match status" value="1"/>
</dbReference>
<dbReference type="InterPro" id="IPR027796">
    <property type="entry name" value="OTT_1508_deam-like"/>
</dbReference>
<organism evidence="1 2">
    <name type="scientific">[Torrubiella] hemipterigena</name>
    <dbReference type="NCBI Taxonomy" id="1531966"/>
    <lineage>
        <taxon>Eukaryota</taxon>
        <taxon>Fungi</taxon>
        <taxon>Dikarya</taxon>
        <taxon>Ascomycota</taxon>
        <taxon>Pezizomycotina</taxon>
        <taxon>Sordariomycetes</taxon>
        <taxon>Hypocreomycetidae</taxon>
        <taxon>Hypocreales</taxon>
        <taxon>Clavicipitaceae</taxon>
        <taxon>Clavicipitaceae incertae sedis</taxon>
        <taxon>'Torrubiella' clade</taxon>
    </lineage>
</organism>
<dbReference type="OrthoDB" id="3251507at2759"/>
<gene>
    <name evidence="1" type="ORF">VHEMI01928</name>
</gene>
<protein>
    <submittedName>
        <fullName evidence="1">Uncharacterized protein</fullName>
    </submittedName>
</protein>
<dbReference type="PANTHER" id="PTHR42037">
    <property type="match status" value="1"/>
</dbReference>
<proteinExistence type="predicted"/>
<sequence length="501" mass="56159">MSLPITPPPVATTFSLPLTSKKKTPRLDAYGKLLHRFCEVLFLLKGLGPIRGPHTRVPPPRNEAHGRQRDFFRNLALVCDGQKGGSTVTAIGLAKKDGKLCIYAAANDDSTAIDFLRLCVRFFSKFMAADVQRQHTLQRMFIEMCVQHATPRIQSYTTNLRNCLDACIDGILAMKDVQYLPLVPWLRSIQTNCRGGVKPLATCIAMHKATQQGLWNQLCALADATLDKTSHFPRAKHNIGRLSSRIRAPHAMLASLQDFSGEFSALRVHIAVIAVPPMAAAKWPEPDSHTSLDGILGRMVGANFPRMDEVKARLLFLDMVYDREPLQAILLHYTESEPFVHAEIRVLEHLDTLEVEFFNNDRYIYTSKPACYCCRLYFEKFSKGIIVPESHFKIPKHWGFPKVEEFSKYDAASIEQRDLINGMNKVMRTEILQQIDGITIPAGWQTDSTTGVPSIVSLDTVSVFSDDLSPRFELGTYGTSIQLTEEFDDGQLTPRPLTPGP</sequence>
<evidence type="ECO:0000313" key="2">
    <source>
        <dbReference type="Proteomes" id="UP000039046"/>
    </source>
</evidence>
<evidence type="ECO:0000313" key="1">
    <source>
        <dbReference type="EMBL" id="CEJ81818.1"/>
    </source>
</evidence>
<dbReference type="STRING" id="1531966.A0A0A1SN68"/>
<dbReference type="Pfam" id="PF14441">
    <property type="entry name" value="OTT_1508_deam"/>
    <property type="match status" value="1"/>
</dbReference>
<dbReference type="EMBL" id="CDHN01000001">
    <property type="protein sequence ID" value="CEJ81818.1"/>
    <property type="molecule type" value="Genomic_DNA"/>
</dbReference>
<dbReference type="HOGENOM" id="CLU_027514_1_0_1"/>
<keyword evidence="2" id="KW-1185">Reference proteome</keyword>